<organism evidence="4 5">
    <name type="scientific">Phycisphaera mikurensis (strain NBRC 102666 / KCTC 22515 / FYK2301M01)</name>
    <dbReference type="NCBI Taxonomy" id="1142394"/>
    <lineage>
        <taxon>Bacteria</taxon>
        <taxon>Pseudomonadati</taxon>
        <taxon>Planctomycetota</taxon>
        <taxon>Phycisphaerae</taxon>
        <taxon>Phycisphaerales</taxon>
        <taxon>Phycisphaeraceae</taxon>
        <taxon>Phycisphaera</taxon>
    </lineage>
</organism>
<feature type="region of interest" description="Disordered" evidence="2">
    <location>
        <begin position="33"/>
        <end position="176"/>
    </location>
</feature>
<feature type="compositionally biased region" description="Basic and acidic residues" evidence="2">
    <location>
        <begin position="280"/>
        <end position="295"/>
    </location>
</feature>
<keyword evidence="3" id="KW-1133">Transmembrane helix</keyword>
<dbReference type="PANTHER" id="PTHR19327:SF0">
    <property type="entry name" value="GOLGIN SUBFAMILY A MEMBER 4"/>
    <property type="match status" value="1"/>
</dbReference>
<evidence type="ECO:0000313" key="4">
    <source>
        <dbReference type="EMBL" id="BAM04485.1"/>
    </source>
</evidence>
<dbReference type="STRING" id="1142394.PSMK_23260"/>
<accession>I0IGU7</accession>
<feature type="compositionally biased region" description="Basic and acidic residues" evidence="2">
    <location>
        <begin position="78"/>
        <end position="88"/>
    </location>
</feature>
<reference evidence="4 5" key="1">
    <citation type="submission" date="2012-02" db="EMBL/GenBank/DDBJ databases">
        <title>Complete genome sequence of Phycisphaera mikurensis NBRC 102666.</title>
        <authorList>
            <person name="Ankai A."/>
            <person name="Hosoyama A."/>
            <person name="Terui Y."/>
            <person name="Sekine M."/>
            <person name="Fukai R."/>
            <person name="Kato Y."/>
            <person name="Nakamura S."/>
            <person name="Yamada-Narita S."/>
            <person name="Kawakoshi A."/>
            <person name="Fukunaga Y."/>
            <person name="Yamazaki S."/>
            <person name="Fujita N."/>
        </authorList>
    </citation>
    <scope>NUCLEOTIDE SEQUENCE [LARGE SCALE GENOMIC DNA]</scope>
    <source>
        <strain evidence="5">NBRC 102666 / KCTC 22515 / FYK2301M01</strain>
    </source>
</reference>
<evidence type="ECO:0000256" key="2">
    <source>
        <dbReference type="SAM" id="MobiDB-lite"/>
    </source>
</evidence>
<dbReference type="Proteomes" id="UP000007881">
    <property type="component" value="Chromosome"/>
</dbReference>
<keyword evidence="5" id="KW-1185">Reference proteome</keyword>
<sequence length="827" mass="90048">MDDATTLRPATDPSMDLLGDLELRLDALKKWQRESAAHAASVEERERELEAGRRALEEASAELDREREQAAEAAASLEARRAEAEQEQRASAQRRAELDEEAEALRERGETLSRQRDEAEAERARTREEAARLAEDREALQRDRDDLEERGRSVAGQEAEAAAIEGREAALGERSAALQAEREALDARAAELETRDAELEERRVGLGEAEAGAAELAERSAALDAEREALRLRSAELDAFRDELETELQRLNTLESDLQERSADLDAREQRLIDATGKHAADLEASSREQSDHAAEAAAAAETLATLSARLEARETELDGSRKALGDAAEEVRRLTDALAEAEEAAMEMQAQAESGPAAPPAEPAAAGTGPASAVSEEEVAAMRAELDKRAHNLKRAKRKIMDLQDEVRNASDRNGESAIFSSGELDLSEVTELRMKLETREQELAIAKEKLEASAAEVARLRVRVDELLKRGGRSGSALPGDTPDHAARALELDELAAQVTADRNRVLERKSQLKAADALIRSRREKIRDYIKEFRGNHGRARGGGGIDPGKIAQLEQERSTLLEVKRFLQASEAQMVKRWAVQRTASVVATLVIAVAAAAAVSWTAAGVIAQPLYQSTLTLEVREAPGEEALPPGVWLSGYQRDLLSEPVLQEVQNQLQQRDLRLAGSVEGLGERLRGRVGVRGEREALEITFTDPDPKLVVPVLDAVGRGLLIHHMAQDRRAGRMSDTASIRSEAVARDQPVRDERVRFFGMILGGFAVLALLAAIPARLLAGRASRQLPEGAVAELAVLEHPSPLVTEAMEASKATGGGADDEGDVIKPVFRF</sequence>
<feature type="compositionally biased region" description="Low complexity" evidence="2">
    <location>
        <begin position="364"/>
        <end position="373"/>
    </location>
</feature>
<feature type="compositionally biased region" description="Basic and acidic residues" evidence="2">
    <location>
        <begin position="103"/>
        <end position="152"/>
    </location>
</feature>
<feature type="compositionally biased region" description="Basic and acidic residues" evidence="2">
    <location>
        <begin position="33"/>
        <end position="70"/>
    </location>
</feature>
<protein>
    <submittedName>
        <fullName evidence="4">Uncharacterized protein</fullName>
    </submittedName>
</protein>
<dbReference type="eggNOG" id="COG1196">
    <property type="taxonomic scope" value="Bacteria"/>
</dbReference>
<feature type="coiled-coil region" evidence="1">
    <location>
        <begin position="380"/>
        <end position="472"/>
    </location>
</feature>
<keyword evidence="1" id="KW-0175">Coiled coil</keyword>
<gene>
    <name evidence="4" type="ordered locus">PSMK_23260</name>
</gene>
<feature type="compositionally biased region" description="Low complexity" evidence="2">
    <location>
        <begin position="155"/>
        <end position="164"/>
    </location>
</feature>
<dbReference type="AlphaFoldDB" id="I0IGU7"/>
<feature type="region of interest" description="Disordered" evidence="2">
    <location>
        <begin position="280"/>
        <end position="300"/>
    </location>
</feature>
<evidence type="ECO:0000256" key="1">
    <source>
        <dbReference type="SAM" id="Coils"/>
    </source>
</evidence>
<proteinExistence type="predicted"/>
<keyword evidence="3" id="KW-0812">Transmembrane</keyword>
<dbReference type="KEGG" id="phm:PSMK_23260"/>
<dbReference type="EMBL" id="AP012338">
    <property type="protein sequence ID" value="BAM04485.1"/>
    <property type="molecule type" value="Genomic_DNA"/>
</dbReference>
<feature type="transmembrane region" description="Helical" evidence="3">
    <location>
        <begin position="752"/>
        <end position="775"/>
    </location>
</feature>
<feature type="region of interest" description="Disordered" evidence="2">
    <location>
        <begin position="344"/>
        <end position="373"/>
    </location>
</feature>
<keyword evidence="3" id="KW-0472">Membrane</keyword>
<dbReference type="RefSeq" id="WP_014437698.1">
    <property type="nucleotide sequence ID" value="NC_017080.1"/>
</dbReference>
<dbReference type="PANTHER" id="PTHR19327">
    <property type="entry name" value="GOLGIN"/>
    <property type="match status" value="1"/>
</dbReference>
<evidence type="ECO:0000313" key="5">
    <source>
        <dbReference type="Proteomes" id="UP000007881"/>
    </source>
</evidence>
<feature type="compositionally biased region" description="Low complexity" evidence="2">
    <location>
        <begin position="347"/>
        <end position="357"/>
    </location>
</feature>
<dbReference type="HOGENOM" id="CLU_342517_0_0_0"/>
<name>I0IGU7_PHYMF</name>
<evidence type="ECO:0000256" key="3">
    <source>
        <dbReference type="SAM" id="Phobius"/>
    </source>
</evidence>